<evidence type="ECO:0000256" key="1">
    <source>
        <dbReference type="ARBA" id="ARBA00005298"/>
    </source>
</evidence>
<comment type="similarity">
    <text evidence="1">Belongs to the arrestin family.</text>
</comment>
<protein>
    <recommendedName>
        <fullName evidence="2">Arrestin-like N-terminal domain-containing protein</fullName>
    </recommendedName>
</protein>
<feature type="domain" description="Arrestin-like N-terminal" evidence="2">
    <location>
        <begin position="9"/>
        <end position="78"/>
    </location>
</feature>
<dbReference type="InterPro" id="IPR014756">
    <property type="entry name" value="Ig_E-set"/>
</dbReference>
<evidence type="ECO:0000259" key="2">
    <source>
        <dbReference type="Pfam" id="PF00339"/>
    </source>
</evidence>
<evidence type="ECO:0000313" key="4">
    <source>
        <dbReference type="Proteomes" id="UP001159427"/>
    </source>
</evidence>
<sequence length="142" mass="17304">MNSSTIEKFEVKLQDVNKVFCPGDTIYGQVNLKVKEDLKIKEMRLECRGEAYVNWPEYSGSYTRYHYNRERYFNAIEVIFGEGKLIYFQYFCDLKRKQNNDSCFICYDDDEEDYCLFFFSFFIRKRERERSKIIGLHFSRML</sequence>
<dbReference type="EMBL" id="CALNXI010000353">
    <property type="protein sequence ID" value="CAH3025444.1"/>
    <property type="molecule type" value="Genomic_DNA"/>
</dbReference>
<dbReference type="Gene3D" id="2.60.40.640">
    <property type="match status" value="1"/>
</dbReference>
<proteinExistence type="inferred from homology"/>
<keyword evidence="4" id="KW-1185">Reference proteome</keyword>
<comment type="caution">
    <text evidence="3">The sequence shown here is derived from an EMBL/GenBank/DDBJ whole genome shotgun (WGS) entry which is preliminary data.</text>
</comment>
<dbReference type="Pfam" id="PF00339">
    <property type="entry name" value="Arrestin_N"/>
    <property type="match status" value="1"/>
</dbReference>
<dbReference type="SUPFAM" id="SSF81296">
    <property type="entry name" value="E set domains"/>
    <property type="match status" value="1"/>
</dbReference>
<organism evidence="3 4">
    <name type="scientific">Porites evermanni</name>
    <dbReference type="NCBI Taxonomy" id="104178"/>
    <lineage>
        <taxon>Eukaryota</taxon>
        <taxon>Metazoa</taxon>
        <taxon>Cnidaria</taxon>
        <taxon>Anthozoa</taxon>
        <taxon>Hexacorallia</taxon>
        <taxon>Scleractinia</taxon>
        <taxon>Fungiina</taxon>
        <taxon>Poritidae</taxon>
        <taxon>Porites</taxon>
    </lineage>
</organism>
<name>A0ABN8M9G6_9CNID</name>
<dbReference type="InterPro" id="IPR014752">
    <property type="entry name" value="Arrestin-like_C"/>
</dbReference>
<evidence type="ECO:0000313" key="3">
    <source>
        <dbReference type="EMBL" id="CAH3025444.1"/>
    </source>
</evidence>
<gene>
    <name evidence="3" type="ORF">PEVE_00026122</name>
</gene>
<reference evidence="3 4" key="1">
    <citation type="submission" date="2022-05" db="EMBL/GenBank/DDBJ databases">
        <authorList>
            <consortium name="Genoscope - CEA"/>
            <person name="William W."/>
        </authorList>
    </citation>
    <scope>NUCLEOTIDE SEQUENCE [LARGE SCALE GENOMIC DNA]</scope>
</reference>
<accession>A0ABN8M9G6</accession>
<dbReference type="Proteomes" id="UP001159427">
    <property type="component" value="Unassembled WGS sequence"/>
</dbReference>
<dbReference type="InterPro" id="IPR011021">
    <property type="entry name" value="Arrestin-like_N"/>
</dbReference>